<dbReference type="CDD" id="cd07381">
    <property type="entry name" value="MPP_CapA"/>
    <property type="match status" value="1"/>
</dbReference>
<dbReference type="InterPro" id="IPR029052">
    <property type="entry name" value="Metallo-depent_PP-like"/>
</dbReference>
<organism evidence="3 4">
    <name type="scientific">Alteribacillus bidgolensis</name>
    <dbReference type="NCBI Taxonomy" id="930129"/>
    <lineage>
        <taxon>Bacteria</taxon>
        <taxon>Bacillati</taxon>
        <taxon>Bacillota</taxon>
        <taxon>Bacilli</taxon>
        <taxon>Bacillales</taxon>
        <taxon>Bacillaceae</taxon>
        <taxon>Alteribacillus</taxon>
    </lineage>
</organism>
<dbReference type="STRING" id="930129.SAMN05216352_101297"/>
<gene>
    <name evidence="3" type="ORF">SAMN05216352_101297</name>
</gene>
<evidence type="ECO:0000313" key="3">
    <source>
        <dbReference type="EMBL" id="SDH44003.1"/>
    </source>
</evidence>
<dbReference type="EMBL" id="FNDU01000001">
    <property type="protein sequence ID" value="SDH44003.1"/>
    <property type="molecule type" value="Genomic_DNA"/>
</dbReference>
<dbReference type="AlphaFoldDB" id="A0A1G8CFM1"/>
<sequence>MMKQKGLTFKEKILAITKKEKKKGFHQAWIALLLCFLLISLIRWSEPEALEKNSKPVEHDTVFSASMVGDIMLGRHVEEITKRHGYASLFAYAENILSSSDYTTGNFEHPIIDNEDEFEKADKTIHLSSKQRSLGAFEQLNFSTVNLANNHMMDYKSEGFSATLDAFRQTSIDPAGVVENGNASESYTVNQYEGLDVATLGINDIVYSDMESTSPTTSGILTSDPDDFIPAIKKAKENADLVMVHLHSGQEYDSSPTTRQKELAHAIADAGADIIIGHHPHVLQSIDVYNDTLIMYSLGNFIFDQGWTRTRDSVIADYQLKEDGTAMLEMHPFRVFEAQPRPVQGLTKNIHKKRIFRQLTKDTEAKENIVENGERLIISADHSHVLKNKE</sequence>
<comment type="similarity">
    <text evidence="1">Belongs to the CapA family.</text>
</comment>
<dbReference type="InterPro" id="IPR019079">
    <property type="entry name" value="Capsule_synth_CapA"/>
</dbReference>
<dbReference type="Pfam" id="PF09587">
    <property type="entry name" value="PGA_cap"/>
    <property type="match status" value="1"/>
</dbReference>
<dbReference type="OrthoDB" id="9810906at2"/>
<dbReference type="PANTHER" id="PTHR33393:SF13">
    <property type="entry name" value="PGA BIOSYNTHESIS PROTEIN CAPA"/>
    <property type="match status" value="1"/>
</dbReference>
<dbReference type="SUPFAM" id="SSF56300">
    <property type="entry name" value="Metallo-dependent phosphatases"/>
    <property type="match status" value="1"/>
</dbReference>
<accession>A0A1G8CFM1</accession>
<evidence type="ECO:0000259" key="2">
    <source>
        <dbReference type="SMART" id="SM00854"/>
    </source>
</evidence>
<dbReference type="PANTHER" id="PTHR33393">
    <property type="entry name" value="POLYGLUTAMINE SYNTHESIS ACCESSORY PROTEIN RV0574C-RELATED"/>
    <property type="match status" value="1"/>
</dbReference>
<proteinExistence type="inferred from homology"/>
<evidence type="ECO:0000256" key="1">
    <source>
        <dbReference type="ARBA" id="ARBA00005662"/>
    </source>
</evidence>
<dbReference type="Gene3D" id="3.60.21.10">
    <property type="match status" value="1"/>
</dbReference>
<evidence type="ECO:0000313" key="4">
    <source>
        <dbReference type="Proteomes" id="UP000199017"/>
    </source>
</evidence>
<protein>
    <submittedName>
        <fullName evidence="3">Poly-gamma-glutamate synthesis protein (Capsule biosynthesis protein)</fullName>
    </submittedName>
</protein>
<dbReference type="InterPro" id="IPR052169">
    <property type="entry name" value="CW_Biosynth-Accessory"/>
</dbReference>
<keyword evidence="4" id="KW-1185">Reference proteome</keyword>
<dbReference type="SMART" id="SM00854">
    <property type="entry name" value="PGA_cap"/>
    <property type="match status" value="1"/>
</dbReference>
<feature type="domain" description="Capsule synthesis protein CapA" evidence="2">
    <location>
        <begin position="64"/>
        <end position="305"/>
    </location>
</feature>
<reference evidence="3 4" key="1">
    <citation type="submission" date="2016-10" db="EMBL/GenBank/DDBJ databases">
        <authorList>
            <person name="de Groot N.N."/>
        </authorList>
    </citation>
    <scope>NUCLEOTIDE SEQUENCE [LARGE SCALE GENOMIC DNA]</scope>
    <source>
        <strain evidence="4">P4B,CCM 7963,CECT 7998,DSM 25260,IBRC-M 10614,KCTC 13821</strain>
    </source>
</reference>
<dbReference type="RefSeq" id="WP_091579885.1">
    <property type="nucleotide sequence ID" value="NZ_FNDU01000001.1"/>
</dbReference>
<name>A0A1G8CFM1_9BACI</name>
<dbReference type="Proteomes" id="UP000199017">
    <property type="component" value="Unassembled WGS sequence"/>
</dbReference>